<sequence>MGKKKQAHPRRSGGLVIQCPDQGKESFVLEEGSSSRGLTDNKGGADSVDEPLYVDVQRSSWELQEHLDVSEVVLTDLNVRKDFIGVSIDGSFYTNNNYYFRFKVVNISDFSGRIKLGHWPLVPCHDITLELVEKQSLEGGESRTVALSGKFDGPDNGISGIVHLASLQFISLRPHGKVIDVNTSSLRVRVEILGCAFDECASLVDNARQVWKKSMMNAMAWLRPEVTTSEVIYGTCGLPIDTEAGAHLALDTSTKEGTDSPKRVKFDVSGFYEAIKPPKESLMLDWAIPDLLPELRPYQRRAAHWMVQRENGVSRSLGYPGTMHMKYPLCVPVTFIDSASTMFYNPFSGNVSMHPEVLSTDVAGGILADEMGLGKTVELLACILTHRSPAREGHAYVDDDVQVTDDHKIRIRRLKRERVECTCGAVTESWRYKGLWVQCDVCDAWQHSECVGYSPRGRKISDSTEPEQRPEKEVEGKKHKRKRSAPTIIEREGKYICSMCSELRSATDAPIASGATLIVCPAPILHQWHAEIIRHTNPGSVRILVYEGVKNASFMGEPALQVNELVNFDIVLTSYDVLKDDLSHDSDRHEGDRRLMRYQKRYPVIPTPLTRIFWRRICLDEAQMVESSTAAATEMAMRLHSKYRWCVTGTPIQRRLDDLYGLLKYLKLHPFNVFRWWAEVIRDPYENGDAAAMEFTHNLFKIIMWRSSKMHVADELQIPLQEECVSWLSFSPIEEHFYQRQHETCVDYARELLDNLRSDILKRDVLGNLHATPSDCFITHADAAKLLNSLLKLRQACCHPQVGSSGLRTLQQSPMTMEEILMVLISKTKVEGEEALRRLVVALNALAALAIIEDNLCQAVSLYKEALQLSSEYSEDFSLDPLLSIHVHYNLSDILLKASHGQRETVDTEVNFGSCNTNPLKRPAIDMSDDLPAMKREKLNESTEDGCLSTPSETCDLAIDLSGDILNQKTTCNVDPPSLPSYSYHDTLRTTCEDVKQKYLTVFKSRLITAQQEFKKAHEQVNDLFTEMKHQSSVWWLEVIDNVEGAKDSSEELIRKIGEAILGSTNNSRSSKLGSSFRSISGIKYYVQTGLDSLETSRRTVLDRLLEIDLTMDSPRKEEIDKVGHCQNCQPDGQGPICILCELDDLFKIYEARLFRLSNVRGGVVISPEEALESQKKKSALNQFYRSLAQSKTNSSSSTKDEKAIGKRDTGEQVVVSKSPSELEIILGVIKGYSKFYLGKENRMAASKQLRLLEDMRKEYAVARSLCVAQAQVLRAHDEIKMSTSRLRLREDENDKSIDALSIDELPANNVHYSNEKFLSLALLSSIRGKLRYLKGLVLEKHKSPEENLSWPSETQDSTRCRATPTDHKNQNMLNLLQEACPICQEKLSTQRMVFQCGHATCCKCFFMMTEHKLSHVEDFQKKWLMCPTCRQHTDFANIAFADDRQNNSSTSVDNKSREDTTESSITVQGSYGTKIEAVTRRILWIKYTEPSAKVLVFSSWNDVLDVLEHALDANGITYTRMKGGRKSHAAISLFRGDEANAKSNSKVQGKHVQVLLLLVQHGANGLNLLEARHVILVEPLLNPAAEAQAISRVHRIGQEKGTLVHRFMVKDSVEESIYKLNKSRNSSLFISGNTKNQDQPILTLKDIELLFATAPATKADKDENGGESLMHLPPSMAAAVAAERRLKEQSSSTCLDTARP</sequence>
<keyword evidence="2" id="KW-1185">Reference proteome</keyword>
<reference evidence="2" key="1">
    <citation type="journal article" date="2023" name="Front. Plant Sci.">
        <title>Chromosomal-level genome assembly of Melastoma candidum provides insights into trichome evolution.</title>
        <authorList>
            <person name="Zhong Y."/>
            <person name="Wu W."/>
            <person name="Sun C."/>
            <person name="Zou P."/>
            <person name="Liu Y."/>
            <person name="Dai S."/>
            <person name="Zhou R."/>
        </authorList>
    </citation>
    <scope>NUCLEOTIDE SEQUENCE [LARGE SCALE GENOMIC DNA]</scope>
</reference>
<organism evidence="1 2">
    <name type="scientific">Melastoma candidum</name>
    <dbReference type="NCBI Taxonomy" id="119954"/>
    <lineage>
        <taxon>Eukaryota</taxon>
        <taxon>Viridiplantae</taxon>
        <taxon>Streptophyta</taxon>
        <taxon>Embryophyta</taxon>
        <taxon>Tracheophyta</taxon>
        <taxon>Spermatophyta</taxon>
        <taxon>Magnoliopsida</taxon>
        <taxon>eudicotyledons</taxon>
        <taxon>Gunneridae</taxon>
        <taxon>Pentapetalae</taxon>
        <taxon>rosids</taxon>
        <taxon>malvids</taxon>
        <taxon>Myrtales</taxon>
        <taxon>Melastomataceae</taxon>
        <taxon>Melastomatoideae</taxon>
        <taxon>Melastomateae</taxon>
        <taxon>Melastoma</taxon>
    </lineage>
</organism>
<comment type="caution">
    <text evidence="1">The sequence shown here is derived from an EMBL/GenBank/DDBJ whole genome shotgun (WGS) entry which is preliminary data.</text>
</comment>
<evidence type="ECO:0000313" key="1">
    <source>
        <dbReference type="EMBL" id="KAI4383933.1"/>
    </source>
</evidence>
<evidence type="ECO:0000313" key="2">
    <source>
        <dbReference type="Proteomes" id="UP001057402"/>
    </source>
</evidence>
<gene>
    <name evidence="1" type="ORF">MLD38_009712</name>
</gene>
<name>A0ACB9RZY8_9MYRT</name>
<dbReference type="EMBL" id="CM042882">
    <property type="protein sequence ID" value="KAI4383933.1"/>
    <property type="molecule type" value="Genomic_DNA"/>
</dbReference>
<dbReference type="Proteomes" id="UP001057402">
    <property type="component" value="Chromosome 3"/>
</dbReference>
<accession>A0ACB9RZY8</accession>
<proteinExistence type="predicted"/>
<protein>
    <submittedName>
        <fullName evidence="1">Uncharacterized protein</fullName>
    </submittedName>
</protein>